<gene>
    <name evidence="2" type="ORF">GKO32_20090</name>
</gene>
<protein>
    <submittedName>
        <fullName evidence="2">Uncharacterized protein</fullName>
    </submittedName>
</protein>
<dbReference type="AlphaFoldDB" id="A0A6N7Z4F7"/>
<feature type="compositionally biased region" description="Basic and acidic residues" evidence="1">
    <location>
        <begin position="55"/>
        <end position="64"/>
    </location>
</feature>
<proteinExistence type="predicted"/>
<feature type="region of interest" description="Disordered" evidence="1">
    <location>
        <begin position="385"/>
        <end position="438"/>
    </location>
</feature>
<feature type="compositionally biased region" description="Basic and acidic residues" evidence="1">
    <location>
        <begin position="399"/>
        <end position="408"/>
    </location>
</feature>
<feature type="compositionally biased region" description="Gly residues" evidence="1">
    <location>
        <begin position="385"/>
        <end position="397"/>
    </location>
</feature>
<reference evidence="2 3" key="1">
    <citation type="submission" date="2019-11" db="EMBL/GenBank/DDBJ databases">
        <title>Draft genome of Amycolatopsis RM579.</title>
        <authorList>
            <person name="Duangmal K."/>
            <person name="Mingma R."/>
        </authorList>
    </citation>
    <scope>NUCLEOTIDE SEQUENCE [LARGE SCALE GENOMIC DNA]</scope>
    <source>
        <strain evidence="2 3">RM579</strain>
    </source>
</reference>
<dbReference type="Proteomes" id="UP000440096">
    <property type="component" value="Unassembled WGS sequence"/>
</dbReference>
<dbReference type="EMBL" id="WMBA01000032">
    <property type="protein sequence ID" value="MTD56259.1"/>
    <property type="molecule type" value="Genomic_DNA"/>
</dbReference>
<feature type="compositionally biased region" description="Low complexity" evidence="1">
    <location>
        <begin position="236"/>
        <end position="255"/>
    </location>
</feature>
<name>A0A6N7Z4F7_9PSEU</name>
<evidence type="ECO:0000313" key="3">
    <source>
        <dbReference type="Proteomes" id="UP000440096"/>
    </source>
</evidence>
<dbReference type="OrthoDB" id="3692636at2"/>
<keyword evidence="3" id="KW-1185">Reference proteome</keyword>
<sequence>MPTATTPSATTPSTEDPNAVAEAAKKEGSEGINPYTGKPMEVDPETGEPYPIDPKTGEPVKDAGDEPETLKVQQGDKTIEMSEPDKDGKMDIKVDDGAGQPKDYKLDWGDGKGPAGQHFGPQGAPGQPGPDGAYTPGADGKIHIEDGNLKITAERPEGPDGPTVVTVDDGTGKPTTYTLGDAKDNAAANLAGNADGATPKPGGVPADPAIAVSGDVAAPGAPTPEGAAGPGGAPGADGAQPGGSAAPGAGAHTAEGAGGAALGDGATAGAGTPASGAGLGDGVAAVPPGAPATESAAPGSPGGDGPLAATTPANNTDGLSAVGAGVTEGAVSGSLGDTASLGTGAQTGAGLHQPANAALGAQPLGVPEPAGAHGQNAGGLTGMGGMLGGLGAAGGGGEDQERSSRQYRIDGGIFNSAGSGGRISGSLDDEGDRSVTQR</sequence>
<feature type="compositionally biased region" description="Low complexity" evidence="1">
    <location>
        <begin position="1"/>
        <end position="14"/>
    </location>
</feature>
<feature type="compositionally biased region" description="Basic and acidic residues" evidence="1">
    <location>
        <begin position="140"/>
        <end position="158"/>
    </location>
</feature>
<feature type="compositionally biased region" description="Low complexity" evidence="1">
    <location>
        <begin position="217"/>
        <end position="227"/>
    </location>
</feature>
<accession>A0A6N7Z4F7</accession>
<feature type="region of interest" description="Disordered" evidence="1">
    <location>
        <begin position="360"/>
        <end position="379"/>
    </location>
</feature>
<feature type="compositionally biased region" description="Low complexity" evidence="1">
    <location>
        <begin position="185"/>
        <end position="197"/>
    </location>
</feature>
<feature type="region of interest" description="Disordered" evidence="1">
    <location>
        <begin position="279"/>
        <end position="321"/>
    </location>
</feature>
<feature type="compositionally biased region" description="Low complexity" evidence="1">
    <location>
        <begin position="115"/>
        <end position="133"/>
    </location>
</feature>
<feature type="compositionally biased region" description="Basic and acidic residues" evidence="1">
    <location>
        <begin position="77"/>
        <end position="110"/>
    </location>
</feature>
<comment type="caution">
    <text evidence="2">The sequence shown here is derived from an EMBL/GenBank/DDBJ whole genome shotgun (WGS) entry which is preliminary data.</text>
</comment>
<feature type="region of interest" description="Disordered" evidence="1">
    <location>
        <begin position="1"/>
        <end position="257"/>
    </location>
</feature>
<organism evidence="2 3">
    <name type="scientific">Amycolatopsis pithecellobii</name>
    <dbReference type="NCBI Taxonomy" id="664692"/>
    <lineage>
        <taxon>Bacteria</taxon>
        <taxon>Bacillati</taxon>
        <taxon>Actinomycetota</taxon>
        <taxon>Actinomycetes</taxon>
        <taxon>Pseudonocardiales</taxon>
        <taxon>Pseudonocardiaceae</taxon>
        <taxon>Amycolatopsis</taxon>
    </lineage>
</organism>
<evidence type="ECO:0000256" key="1">
    <source>
        <dbReference type="SAM" id="MobiDB-lite"/>
    </source>
</evidence>
<evidence type="ECO:0000313" key="2">
    <source>
        <dbReference type="EMBL" id="MTD56259.1"/>
    </source>
</evidence>